<keyword evidence="1" id="KW-1133">Transmembrane helix</keyword>
<proteinExistence type="predicted"/>
<evidence type="ECO:0000256" key="1">
    <source>
        <dbReference type="SAM" id="Phobius"/>
    </source>
</evidence>
<accession>A0ABQ3B3K6</accession>
<keyword evidence="1" id="KW-0812">Transmembrane</keyword>
<dbReference type="Proteomes" id="UP000600946">
    <property type="component" value="Unassembled WGS sequence"/>
</dbReference>
<protein>
    <submittedName>
        <fullName evidence="2">Uncharacterized protein</fullName>
    </submittedName>
</protein>
<evidence type="ECO:0000313" key="3">
    <source>
        <dbReference type="Proteomes" id="UP000600946"/>
    </source>
</evidence>
<sequence length="67" mass="6764">MSDRTAVIMLACAMTVLVAVLVGGAAGYLARRDHATYSTAVTRAALAFAATLTLAATVTSALANTFS</sequence>
<feature type="transmembrane region" description="Helical" evidence="1">
    <location>
        <begin position="6"/>
        <end position="29"/>
    </location>
</feature>
<gene>
    <name evidence="2" type="ORF">GCM10010326_77910</name>
</gene>
<feature type="transmembrane region" description="Helical" evidence="1">
    <location>
        <begin position="41"/>
        <end position="63"/>
    </location>
</feature>
<dbReference type="GeneID" id="96295606"/>
<comment type="caution">
    <text evidence="2">The sequence shown here is derived from an EMBL/GenBank/DDBJ whole genome shotgun (WGS) entry which is preliminary data.</text>
</comment>
<dbReference type="RefSeq" id="WP_190029648.1">
    <property type="nucleotide sequence ID" value="NZ_BMUU01000030.1"/>
</dbReference>
<dbReference type="EMBL" id="BMUU01000030">
    <property type="protein sequence ID" value="GGY72130.1"/>
    <property type="molecule type" value="Genomic_DNA"/>
</dbReference>
<organism evidence="2 3">
    <name type="scientific">Streptomyces xanthochromogenes</name>
    <dbReference type="NCBI Taxonomy" id="67384"/>
    <lineage>
        <taxon>Bacteria</taxon>
        <taxon>Bacillati</taxon>
        <taxon>Actinomycetota</taxon>
        <taxon>Actinomycetes</taxon>
        <taxon>Kitasatosporales</taxon>
        <taxon>Streptomycetaceae</taxon>
        <taxon>Streptomyces</taxon>
    </lineage>
</organism>
<evidence type="ECO:0000313" key="2">
    <source>
        <dbReference type="EMBL" id="GGY72130.1"/>
    </source>
</evidence>
<reference evidence="3" key="1">
    <citation type="journal article" date="2019" name="Int. J. Syst. Evol. Microbiol.">
        <title>The Global Catalogue of Microorganisms (GCM) 10K type strain sequencing project: providing services to taxonomists for standard genome sequencing and annotation.</title>
        <authorList>
            <consortium name="The Broad Institute Genomics Platform"/>
            <consortium name="The Broad Institute Genome Sequencing Center for Infectious Disease"/>
            <person name="Wu L."/>
            <person name="Ma J."/>
        </authorList>
    </citation>
    <scope>NUCLEOTIDE SEQUENCE [LARGE SCALE GENOMIC DNA]</scope>
    <source>
        <strain evidence="3">JCM 4594</strain>
    </source>
</reference>
<name>A0ABQ3B3K6_9ACTN</name>
<keyword evidence="3" id="KW-1185">Reference proteome</keyword>
<keyword evidence="1" id="KW-0472">Membrane</keyword>